<dbReference type="GO" id="GO:0006457">
    <property type="term" value="P:protein folding"/>
    <property type="evidence" value="ECO:0007669"/>
    <property type="project" value="InterPro"/>
</dbReference>
<evidence type="ECO:0000256" key="4">
    <source>
        <dbReference type="RuleBase" id="RU004478"/>
    </source>
</evidence>
<dbReference type="GO" id="GO:0051087">
    <property type="term" value="F:protein-folding chaperone binding"/>
    <property type="evidence" value="ECO:0007669"/>
    <property type="project" value="InterPro"/>
</dbReference>
<dbReference type="RefSeq" id="WP_013301924.1">
    <property type="nucleotide sequence ID" value="NC_019552.1"/>
</dbReference>
<dbReference type="AlphaFoldDB" id="A0AAI8ALS4"/>
<evidence type="ECO:0000313" key="7">
    <source>
        <dbReference type="Proteomes" id="UP000009399"/>
    </source>
</evidence>
<protein>
    <recommendedName>
        <fullName evidence="3">Protein GrpE</fullName>
    </recommendedName>
    <alternativeName>
        <fullName evidence="3">HSP-70 cofactor</fullName>
    </alternativeName>
</protein>
<sequence>MFKKKSKFSEEELIQERNSISLEEEQKELEEAETVVEDLEKEAAKLKEIEKEIQKTIKEAKASEKKENSQSVEEVKEETLEDVKKKNEELISQLQALESKVIRLETQAKFAEFEFKNKIQQLESKSSLKVKEIKEEVHKKMEEEKENIKKFSLQKFLESFISPFSNLKSAIDFGSDADNAAVSNYVKGFAMLYRQLEKVLESFGLEKIEPKKGAEFDSHFHSVYHVEDISNNETIIEVKSIGYKLHDRVIKPALVVVGKK</sequence>
<dbReference type="CDD" id="cd00446">
    <property type="entry name" value="GrpE"/>
    <property type="match status" value="1"/>
</dbReference>
<dbReference type="EMBL" id="CP003914">
    <property type="protein sequence ID" value="AFX74034.1"/>
    <property type="molecule type" value="Genomic_DNA"/>
</dbReference>
<evidence type="ECO:0000256" key="1">
    <source>
        <dbReference type="ARBA" id="ARBA00009054"/>
    </source>
</evidence>
<dbReference type="PANTHER" id="PTHR21237:SF23">
    <property type="entry name" value="GRPE PROTEIN HOMOLOG, MITOCHONDRIAL"/>
    <property type="match status" value="1"/>
</dbReference>
<reference evidence="6 7" key="1">
    <citation type="journal article" date="2013" name="Genome Announc.">
        <title>Complete Genome Sequence of Mycoplasma hyorhinis Strain SK76.</title>
        <authorList>
            <person name="Goodison S."/>
            <person name="Urquidi V."/>
            <person name="Kumar D."/>
            <person name="Reyes L."/>
            <person name="Rosser C.J."/>
        </authorList>
    </citation>
    <scope>NUCLEOTIDE SEQUENCE [LARGE SCALE GENOMIC DNA]</scope>
    <source>
        <strain evidence="6 7">SK76</strain>
    </source>
</reference>
<dbReference type="SUPFAM" id="SSF51064">
    <property type="entry name" value="Head domain of nucleotide exchange factor GrpE"/>
    <property type="match status" value="1"/>
</dbReference>
<dbReference type="InterPro" id="IPR000740">
    <property type="entry name" value="GrpE"/>
</dbReference>
<comment type="subcellular location">
    <subcellularLocation>
        <location evidence="3">Cytoplasm</location>
    </subcellularLocation>
</comment>
<dbReference type="GO" id="GO:0005737">
    <property type="term" value="C:cytoplasm"/>
    <property type="evidence" value="ECO:0007669"/>
    <property type="project" value="UniProtKB-SubCell"/>
</dbReference>
<evidence type="ECO:0000256" key="5">
    <source>
        <dbReference type="SAM" id="MobiDB-lite"/>
    </source>
</evidence>
<dbReference type="HAMAP" id="MF_01151">
    <property type="entry name" value="GrpE"/>
    <property type="match status" value="1"/>
</dbReference>
<dbReference type="InterPro" id="IPR013805">
    <property type="entry name" value="GrpE_CC"/>
</dbReference>
<feature type="region of interest" description="Disordered" evidence="5">
    <location>
        <begin position="58"/>
        <end position="78"/>
    </location>
</feature>
<keyword evidence="3 6" id="KW-0346">Stress response</keyword>
<accession>A0AAI8ALS4</accession>
<dbReference type="SUPFAM" id="SSF58014">
    <property type="entry name" value="Coiled-coil domain of nucleotide exchange factor GrpE"/>
    <property type="match status" value="1"/>
</dbReference>
<name>A0AAI8ALS4_MESHY</name>
<dbReference type="Pfam" id="PF01025">
    <property type="entry name" value="GrpE"/>
    <property type="match status" value="1"/>
</dbReference>
<dbReference type="Proteomes" id="UP000009399">
    <property type="component" value="Chromosome"/>
</dbReference>
<dbReference type="GO" id="GO:0051082">
    <property type="term" value="F:unfolded protein binding"/>
    <property type="evidence" value="ECO:0007669"/>
    <property type="project" value="TreeGrafter"/>
</dbReference>
<gene>
    <name evidence="3" type="primary">grpE</name>
    <name evidence="6" type="ORF">MOS_102</name>
</gene>
<dbReference type="GO" id="GO:0000774">
    <property type="term" value="F:adenyl-nucleotide exchange factor activity"/>
    <property type="evidence" value="ECO:0007669"/>
    <property type="project" value="InterPro"/>
</dbReference>
<dbReference type="Gene3D" id="2.30.22.10">
    <property type="entry name" value="Head domain of nucleotide exchange factor GrpE"/>
    <property type="match status" value="1"/>
</dbReference>
<dbReference type="KEGG" id="mhs:MOS_102"/>
<proteinExistence type="inferred from homology"/>
<evidence type="ECO:0000313" key="6">
    <source>
        <dbReference type="EMBL" id="AFX74034.1"/>
    </source>
</evidence>
<dbReference type="InterPro" id="IPR009012">
    <property type="entry name" value="GrpE_head"/>
</dbReference>
<evidence type="ECO:0000256" key="3">
    <source>
        <dbReference type="HAMAP-Rule" id="MF_01151"/>
    </source>
</evidence>
<evidence type="ECO:0000256" key="2">
    <source>
        <dbReference type="ARBA" id="ARBA00023186"/>
    </source>
</evidence>
<keyword evidence="3" id="KW-0963">Cytoplasm</keyword>
<keyword evidence="2 3" id="KW-0143">Chaperone</keyword>
<dbReference type="GeneID" id="93248237"/>
<organism evidence="6 7">
    <name type="scientific">Mesomycoplasma hyorhinis SK76</name>
    <dbReference type="NCBI Taxonomy" id="1118964"/>
    <lineage>
        <taxon>Bacteria</taxon>
        <taxon>Bacillati</taxon>
        <taxon>Mycoplasmatota</taxon>
        <taxon>Mycoplasmoidales</taxon>
        <taxon>Metamycoplasmataceae</taxon>
        <taxon>Mesomycoplasma</taxon>
    </lineage>
</organism>
<dbReference type="PANTHER" id="PTHR21237">
    <property type="entry name" value="GRPE PROTEIN"/>
    <property type="match status" value="1"/>
</dbReference>
<dbReference type="GO" id="GO:0042803">
    <property type="term" value="F:protein homodimerization activity"/>
    <property type="evidence" value="ECO:0007669"/>
    <property type="project" value="InterPro"/>
</dbReference>
<dbReference type="Gene3D" id="3.90.20.20">
    <property type="match status" value="1"/>
</dbReference>
<dbReference type="PRINTS" id="PR00773">
    <property type="entry name" value="GRPEPROTEIN"/>
</dbReference>
<comment type="subunit">
    <text evidence="3">Homodimer.</text>
</comment>
<comment type="function">
    <text evidence="3">Participates actively in the response to hyperosmotic and heat shock by preventing the aggregation of stress-denatured proteins, in association with DnaK and GrpE. It is the nucleotide exchange factor for DnaK and may function as a thermosensor. Unfolded proteins bind initially to DnaJ; upon interaction with the DnaJ-bound protein, DnaK hydrolyzes its bound ATP, resulting in the formation of a stable complex. GrpE releases ADP from DnaK; ATP binding to DnaK triggers the release of the substrate protein, thus completing the reaction cycle. Several rounds of ATP-dependent interactions between DnaJ, DnaK and GrpE are required for fully efficient folding.</text>
</comment>
<comment type="similarity">
    <text evidence="1 3 4">Belongs to the GrpE family.</text>
</comment>